<proteinExistence type="inferred from homology"/>
<dbReference type="InterPro" id="IPR026992">
    <property type="entry name" value="DIOX_N"/>
</dbReference>
<keyword evidence="2" id="KW-0408">Iron</keyword>
<dbReference type="GO" id="GO:0044283">
    <property type="term" value="P:small molecule biosynthetic process"/>
    <property type="evidence" value="ECO:0007669"/>
    <property type="project" value="UniProtKB-ARBA"/>
</dbReference>
<dbReference type="Proteomes" id="UP000541154">
    <property type="component" value="Unassembled WGS sequence"/>
</dbReference>
<name>A0A8H6A5P7_PETAA</name>
<protein>
    <recommendedName>
        <fullName evidence="3">Fe2OG dioxygenase domain-containing protein</fullName>
    </recommendedName>
</protein>
<feature type="domain" description="Fe2OG dioxygenase" evidence="3">
    <location>
        <begin position="195"/>
        <end position="298"/>
    </location>
</feature>
<evidence type="ECO:0000256" key="1">
    <source>
        <dbReference type="ARBA" id="ARBA00008056"/>
    </source>
</evidence>
<gene>
    <name evidence="4" type="ORF">ETB97_010395</name>
</gene>
<evidence type="ECO:0000259" key="3">
    <source>
        <dbReference type="PROSITE" id="PS51471"/>
    </source>
</evidence>
<comment type="caution">
    <text evidence="4">The sequence shown here is derived from an EMBL/GenBank/DDBJ whole genome shotgun (WGS) entry which is preliminary data.</text>
</comment>
<evidence type="ECO:0000313" key="5">
    <source>
        <dbReference type="Proteomes" id="UP000541154"/>
    </source>
</evidence>
<accession>A0A8H6A5P7</accession>
<keyword evidence="2" id="KW-0479">Metal-binding</keyword>
<evidence type="ECO:0000313" key="4">
    <source>
        <dbReference type="EMBL" id="KAF5863273.1"/>
    </source>
</evidence>
<dbReference type="InterPro" id="IPR027443">
    <property type="entry name" value="IPNS-like_sf"/>
</dbReference>
<reference evidence="4 5" key="1">
    <citation type="submission" date="2019-04" db="EMBL/GenBank/DDBJ databases">
        <title>Aspergillus burnettii sp. nov., novel species from soil in southeast Queensland.</title>
        <authorList>
            <person name="Gilchrist C.L.M."/>
            <person name="Pitt J.I."/>
            <person name="Lange L."/>
            <person name="Lacey H.J."/>
            <person name="Vuong D."/>
            <person name="Midgley D.J."/>
            <person name="Greenfield P."/>
            <person name="Bradbury M."/>
            <person name="Lacey E."/>
            <person name="Busk P.K."/>
            <person name="Pilgaard B."/>
            <person name="Chooi Y.H."/>
            <person name="Piggott A.M."/>
        </authorList>
    </citation>
    <scope>NUCLEOTIDE SEQUENCE [LARGE SCALE GENOMIC DNA]</scope>
    <source>
        <strain evidence="4 5">FRR 5400</strain>
    </source>
</reference>
<dbReference type="InterPro" id="IPR044861">
    <property type="entry name" value="IPNS-like_FE2OG_OXY"/>
</dbReference>
<organism evidence="4 5">
    <name type="scientific">Petromyces alliaceus</name>
    <name type="common">Aspergillus alliaceus</name>
    <dbReference type="NCBI Taxonomy" id="209559"/>
    <lineage>
        <taxon>Eukaryota</taxon>
        <taxon>Fungi</taxon>
        <taxon>Dikarya</taxon>
        <taxon>Ascomycota</taxon>
        <taxon>Pezizomycotina</taxon>
        <taxon>Eurotiomycetes</taxon>
        <taxon>Eurotiomycetidae</taxon>
        <taxon>Eurotiales</taxon>
        <taxon>Aspergillaceae</taxon>
        <taxon>Aspergillus</taxon>
        <taxon>Aspergillus subgen. Circumdati</taxon>
    </lineage>
</organism>
<dbReference type="AlphaFoldDB" id="A0A8H6A5P7"/>
<dbReference type="GO" id="GO:0046872">
    <property type="term" value="F:metal ion binding"/>
    <property type="evidence" value="ECO:0007669"/>
    <property type="project" value="UniProtKB-KW"/>
</dbReference>
<dbReference type="PANTHER" id="PTHR47990">
    <property type="entry name" value="2-OXOGLUTARATE (2OG) AND FE(II)-DEPENDENT OXYGENASE SUPERFAMILY PROTEIN-RELATED"/>
    <property type="match status" value="1"/>
</dbReference>
<keyword evidence="5" id="KW-1185">Reference proteome</keyword>
<keyword evidence="2" id="KW-0560">Oxidoreductase</keyword>
<dbReference type="PROSITE" id="PS51471">
    <property type="entry name" value="FE2OG_OXY"/>
    <property type="match status" value="1"/>
</dbReference>
<sequence>MASREPPIIDFSREYAPLPQETHTLMQRIAFYGQDGPEKQQLIKELRCACEEYGFFQIINHTIPSSLQNSILEQSKEFFDLPMEVKERYSKDIGGFNRGYEHLRAQNFEKRTKGDLKEGFYLGKNLPLDDPYVVERKFGQGPNKYPAEVSNPDRFRTIMDEYHSALTSLAEGILRMLARTLGLEESAFEAFGEHPVAALRLLHYPPQESDASDLERGIGAHTDFGAITILLQDTTGGLQVWNNISSEWVDVTPIPGAYVVNLGNMMMRWTNDRYLSNFHRVINRSGKERFSVPFFFSGNPDYTIECLESCVTEDQPAKYPPITVGEWMVGRYADTYGSGKDKALGELRKDPSA</sequence>
<dbReference type="SUPFAM" id="SSF51197">
    <property type="entry name" value="Clavaminate synthase-like"/>
    <property type="match status" value="1"/>
</dbReference>
<dbReference type="Gene3D" id="2.60.120.330">
    <property type="entry name" value="B-lactam Antibiotic, Isopenicillin N Synthase, Chain"/>
    <property type="match status" value="1"/>
</dbReference>
<dbReference type="InterPro" id="IPR005123">
    <property type="entry name" value="Oxoglu/Fe-dep_dioxygenase_dom"/>
</dbReference>
<dbReference type="PRINTS" id="PR00682">
    <property type="entry name" value="IPNSYNTHASE"/>
</dbReference>
<dbReference type="GO" id="GO:0016491">
    <property type="term" value="F:oxidoreductase activity"/>
    <property type="evidence" value="ECO:0007669"/>
    <property type="project" value="UniProtKB-KW"/>
</dbReference>
<comment type="similarity">
    <text evidence="1 2">Belongs to the iron/ascorbate-dependent oxidoreductase family.</text>
</comment>
<dbReference type="InterPro" id="IPR050231">
    <property type="entry name" value="Iron_ascorbate_oxido_reductase"/>
</dbReference>
<dbReference type="Pfam" id="PF14226">
    <property type="entry name" value="DIOX_N"/>
    <property type="match status" value="1"/>
</dbReference>
<evidence type="ECO:0000256" key="2">
    <source>
        <dbReference type="RuleBase" id="RU003682"/>
    </source>
</evidence>
<dbReference type="Pfam" id="PF03171">
    <property type="entry name" value="2OG-FeII_Oxy"/>
    <property type="match status" value="1"/>
</dbReference>
<dbReference type="EMBL" id="SPNV01000055">
    <property type="protein sequence ID" value="KAF5863273.1"/>
    <property type="molecule type" value="Genomic_DNA"/>
</dbReference>